<keyword evidence="1" id="KW-0547">Nucleotide-binding</keyword>
<evidence type="ECO:0000256" key="3">
    <source>
        <dbReference type="SAM" id="MobiDB-lite"/>
    </source>
</evidence>
<accession>A0ABD3JC53</accession>
<dbReference type="AlphaFoldDB" id="A0ABD3JC53"/>
<dbReference type="PANTHER" id="PTHR31153">
    <property type="entry name" value="CALMODULIN CALCIUM-DEPENDENT NAD KINASE"/>
    <property type="match status" value="1"/>
</dbReference>
<evidence type="ECO:0000313" key="5">
    <source>
        <dbReference type="EMBL" id="KAL3724737.1"/>
    </source>
</evidence>
<dbReference type="Gene3D" id="3.40.50.300">
    <property type="entry name" value="P-loop containing nucleotide triphosphate hydrolases"/>
    <property type="match status" value="1"/>
</dbReference>
<evidence type="ECO:0000256" key="2">
    <source>
        <dbReference type="ARBA" id="ARBA00022840"/>
    </source>
</evidence>
<dbReference type="InterPro" id="IPR010488">
    <property type="entry name" value="Zeta_toxin_domain"/>
</dbReference>
<dbReference type="GO" id="GO:0005524">
    <property type="term" value="F:ATP binding"/>
    <property type="evidence" value="ECO:0007669"/>
    <property type="project" value="UniProtKB-KW"/>
</dbReference>
<reference evidence="5 6" key="1">
    <citation type="submission" date="2024-11" db="EMBL/GenBank/DDBJ databases">
        <title>Chromosome-level genome assembly of Eucalyptus globulus Labill. provides insights into its genome evolution.</title>
        <authorList>
            <person name="Li X."/>
        </authorList>
    </citation>
    <scope>NUCLEOTIDE SEQUENCE [LARGE SCALE GENOMIC DNA]</scope>
    <source>
        <strain evidence="5">CL2024</strain>
        <tissue evidence="5">Fresh tender leaves</tissue>
    </source>
</reference>
<gene>
    <name evidence="5" type="ORF">ACJRO7_029837</name>
</gene>
<feature type="compositionally biased region" description="Basic residues" evidence="3">
    <location>
        <begin position="43"/>
        <end position="55"/>
    </location>
</feature>
<evidence type="ECO:0000259" key="4">
    <source>
        <dbReference type="Pfam" id="PF06414"/>
    </source>
</evidence>
<organism evidence="5 6">
    <name type="scientific">Eucalyptus globulus</name>
    <name type="common">Tasmanian blue gum</name>
    <dbReference type="NCBI Taxonomy" id="34317"/>
    <lineage>
        <taxon>Eukaryota</taxon>
        <taxon>Viridiplantae</taxon>
        <taxon>Streptophyta</taxon>
        <taxon>Embryophyta</taxon>
        <taxon>Tracheophyta</taxon>
        <taxon>Spermatophyta</taxon>
        <taxon>Magnoliopsida</taxon>
        <taxon>eudicotyledons</taxon>
        <taxon>Gunneridae</taxon>
        <taxon>Pentapetalae</taxon>
        <taxon>rosids</taxon>
        <taxon>malvids</taxon>
        <taxon>Myrtales</taxon>
        <taxon>Myrtaceae</taxon>
        <taxon>Myrtoideae</taxon>
        <taxon>Eucalypteae</taxon>
        <taxon>Eucalyptus</taxon>
    </lineage>
</organism>
<dbReference type="PANTHER" id="PTHR31153:SF1">
    <property type="entry name" value="CALMODULIN CALCIUM-DEPENDENT NAD KINASE"/>
    <property type="match status" value="1"/>
</dbReference>
<keyword evidence="2" id="KW-0067">ATP-binding</keyword>
<proteinExistence type="predicted"/>
<dbReference type="Pfam" id="PF06414">
    <property type="entry name" value="Zeta_toxin"/>
    <property type="match status" value="1"/>
</dbReference>
<sequence>MDAGKMHDGTTLSHFITAALLGLAAEASLTRRARGGGPAKPAKPAKGRPHPRHHHVVPRLDRTESGHLARLESFSDYVARQLGFEDGRECPRLSKLAIEYLKRTNGCEENIFEFFASEQDAKSLCEKLIDEFERCILSYFAFHWREASAMISQVLSDEPKTGIKLKHFVLAATRKLRFEKVARDLKVTRVISTLVEEMKLIGGPVREGDELTDVMMPVAHSRRSPVFLLIGGGAGAGKSTIIKDILQQPLWVEAASNAVVVEIDAFKETDAVYQALCANGLHDDMLHTAELVHQSSADAASSLLVTALNEGRDVILDSTLSWEPFVEQTVAMAREIHKHRYRMGVGYKEAADGTVTEQYWEKVSEDEANPHRKPYRIELLGIVCDPYLAVVRGIRRAIISRRAVRVNTQLKSHKRFADAFRRYCPLVDSARLYRNGAMGGSPALIAWKDGNSNLLVDPEEIECLATISKLNPDAESVEELYPDPSLIHGPGSVWNDVVLSHSRSTILSELRTAFKNVENQAI</sequence>
<dbReference type="SUPFAM" id="SSF52540">
    <property type="entry name" value="P-loop containing nucleoside triphosphate hydrolases"/>
    <property type="match status" value="1"/>
</dbReference>
<evidence type="ECO:0000256" key="1">
    <source>
        <dbReference type="ARBA" id="ARBA00022741"/>
    </source>
</evidence>
<name>A0ABD3JC53_EUCGL</name>
<evidence type="ECO:0000313" key="6">
    <source>
        <dbReference type="Proteomes" id="UP001634007"/>
    </source>
</evidence>
<keyword evidence="6" id="KW-1185">Reference proteome</keyword>
<protein>
    <recommendedName>
        <fullName evidence="4">Zeta toxin domain-containing protein</fullName>
    </recommendedName>
</protein>
<dbReference type="InterPro" id="IPR044802">
    <property type="entry name" value="NADKc-like"/>
</dbReference>
<feature type="domain" description="Zeta toxin" evidence="4">
    <location>
        <begin position="219"/>
        <end position="330"/>
    </location>
</feature>
<dbReference type="InterPro" id="IPR027417">
    <property type="entry name" value="P-loop_NTPase"/>
</dbReference>
<feature type="region of interest" description="Disordered" evidence="3">
    <location>
        <begin position="32"/>
        <end position="55"/>
    </location>
</feature>
<dbReference type="Proteomes" id="UP001634007">
    <property type="component" value="Unassembled WGS sequence"/>
</dbReference>
<comment type="caution">
    <text evidence="5">The sequence shown here is derived from an EMBL/GenBank/DDBJ whole genome shotgun (WGS) entry which is preliminary data.</text>
</comment>
<dbReference type="EMBL" id="JBJKBG010000008">
    <property type="protein sequence ID" value="KAL3724737.1"/>
    <property type="molecule type" value="Genomic_DNA"/>
</dbReference>